<organism evidence="2">
    <name type="scientific">uncultured Thermomicrobiales bacterium</name>
    <dbReference type="NCBI Taxonomy" id="1645740"/>
    <lineage>
        <taxon>Bacteria</taxon>
        <taxon>Pseudomonadati</taxon>
        <taxon>Thermomicrobiota</taxon>
        <taxon>Thermomicrobia</taxon>
        <taxon>Thermomicrobiales</taxon>
        <taxon>environmental samples</taxon>
    </lineage>
</organism>
<accession>A0A6J4VC29</accession>
<evidence type="ECO:0000313" key="2">
    <source>
        <dbReference type="EMBL" id="CAA9574786.1"/>
    </source>
</evidence>
<dbReference type="EMBL" id="CADCWF010000288">
    <property type="protein sequence ID" value="CAA9574786.1"/>
    <property type="molecule type" value="Genomic_DNA"/>
</dbReference>
<protein>
    <submittedName>
        <fullName evidence="2">Uncharacterized protein</fullName>
    </submittedName>
</protein>
<name>A0A6J4VC29_9BACT</name>
<evidence type="ECO:0000256" key="1">
    <source>
        <dbReference type="SAM" id="MobiDB-lite"/>
    </source>
</evidence>
<proteinExistence type="predicted"/>
<gene>
    <name evidence="2" type="ORF">AVDCRST_MAG59-3952</name>
</gene>
<sequence>MRTDPRASHKRAAPTPALAVAKRSVFGTVTRGADRRGRQARGRVAQPVSESPSRYLARATGWETPAGVA</sequence>
<reference evidence="2" key="1">
    <citation type="submission" date="2020-02" db="EMBL/GenBank/DDBJ databases">
        <authorList>
            <person name="Meier V. D."/>
        </authorList>
    </citation>
    <scope>NUCLEOTIDE SEQUENCE</scope>
    <source>
        <strain evidence="2">AVDCRST_MAG59</strain>
    </source>
</reference>
<dbReference type="AlphaFoldDB" id="A0A6J4VC29"/>
<feature type="region of interest" description="Disordered" evidence="1">
    <location>
        <begin position="31"/>
        <end position="52"/>
    </location>
</feature>